<dbReference type="OrthoDB" id="117298at2157"/>
<dbReference type="RefSeq" id="WP_011447131.1">
    <property type="nucleotide sequence ID" value="NC_007796.1"/>
</dbReference>
<name>Q2FPW3_METHJ</name>
<organism evidence="1 2">
    <name type="scientific">Methanospirillum hungatei JF-1 (strain ATCC 27890 / DSM 864 / NBRC 100397 / JF-1)</name>
    <dbReference type="NCBI Taxonomy" id="323259"/>
    <lineage>
        <taxon>Archaea</taxon>
        <taxon>Methanobacteriati</taxon>
        <taxon>Methanobacteriota</taxon>
        <taxon>Stenosarchaea group</taxon>
        <taxon>Methanomicrobia</taxon>
        <taxon>Methanomicrobiales</taxon>
        <taxon>Methanospirillaceae</taxon>
        <taxon>Methanospirillum</taxon>
    </lineage>
</organism>
<dbReference type="EnsemblBacteria" id="ABD39834">
    <property type="protein sequence ID" value="ABD39834"/>
    <property type="gene ID" value="Mhun_0056"/>
</dbReference>
<reference evidence="2" key="1">
    <citation type="journal article" date="2016" name="Stand. Genomic Sci.">
        <title>Complete genome sequence of Methanospirillum hungatei type strain JF1.</title>
        <authorList>
            <person name="Gunsalus R.P."/>
            <person name="Cook L.E."/>
            <person name="Crable B."/>
            <person name="Rohlin L."/>
            <person name="McDonald E."/>
            <person name="Mouttaki H."/>
            <person name="Sieber J.R."/>
            <person name="Poweleit N."/>
            <person name="Zhou H."/>
            <person name="Lapidus A.L."/>
            <person name="Daligault H.E."/>
            <person name="Land M."/>
            <person name="Gilna P."/>
            <person name="Ivanova N."/>
            <person name="Kyrpides N."/>
            <person name="Culley D.E."/>
            <person name="McInerney M.J."/>
        </authorList>
    </citation>
    <scope>NUCLEOTIDE SEQUENCE [LARGE SCALE GENOMIC DNA]</scope>
    <source>
        <strain evidence="2">ATCC 27890 / DSM 864 / NBRC 100397 / JF-1</strain>
    </source>
</reference>
<accession>Q2FPW3</accession>
<dbReference type="eggNOG" id="arCOG07676">
    <property type="taxonomic scope" value="Archaea"/>
</dbReference>
<dbReference type="HOGENOM" id="CLU_1064003_0_0_2"/>
<sequence length="261" mass="28569">MALHMRTWRWVLIGATLVLILAGFSSVACDTGDFPVPVTTVQPPANLTVSVQLNQEGKYTTAIFRGGHGQRLLKEIQVEVIHPDGSKDSGVIGNVVGDSVMLKGSGCGDQVIATANFKNGMSYVILNEKMQYIRGICPADYSPTVDPCEEIARSPSLKPDPVQEIPVNKSVVIQANVDISRIEVQFRGGFGQNMIKTLQVHRIGPDGSKETQSLGKNIGDEVVFTATNNCMDRIAADVSFIDGTMYHFYDKVIRISRYMYL</sequence>
<proteinExistence type="predicted"/>
<dbReference type="Proteomes" id="UP000001941">
    <property type="component" value="Chromosome"/>
</dbReference>
<dbReference type="GeneID" id="25393411"/>
<dbReference type="InParanoid" id="Q2FPW3"/>
<dbReference type="KEGG" id="mhu:Mhun_0056"/>
<dbReference type="PROSITE" id="PS51257">
    <property type="entry name" value="PROKAR_LIPOPROTEIN"/>
    <property type="match status" value="1"/>
</dbReference>
<protein>
    <submittedName>
        <fullName evidence="1">Uncharacterized protein</fullName>
    </submittedName>
</protein>
<keyword evidence="2" id="KW-1185">Reference proteome</keyword>
<evidence type="ECO:0000313" key="2">
    <source>
        <dbReference type="Proteomes" id="UP000001941"/>
    </source>
</evidence>
<dbReference type="STRING" id="323259.Mhun_0056"/>
<gene>
    <name evidence="1" type="ordered locus">Mhun_0056</name>
</gene>
<dbReference type="EMBL" id="CP000254">
    <property type="protein sequence ID" value="ABD39834.1"/>
    <property type="molecule type" value="Genomic_DNA"/>
</dbReference>
<evidence type="ECO:0000313" key="1">
    <source>
        <dbReference type="EMBL" id="ABD39834.1"/>
    </source>
</evidence>
<dbReference type="AlphaFoldDB" id="Q2FPW3"/>